<feature type="transmembrane region" description="Helical" evidence="8">
    <location>
        <begin position="188"/>
        <end position="206"/>
    </location>
</feature>
<evidence type="ECO:0000313" key="9">
    <source>
        <dbReference type="EMBL" id="RVT97936.1"/>
    </source>
</evidence>
<feature type="transmembrane region" description="Helical" evidence="8">
    <location>
        <begin position="137"/>
        <end position="157"/>
    </location>
</feature>
<feature type="transmembrane region" description="Helical" evidence="8">
    <location>
        <begin position="294"/>
        <end position="315"/>
    </location>
</feature>
<evidence type="ECO:0000256" key="8">
    <source>
        <dbReference type="SAM" id="Phobius"/>
    </source>
</evidence>
<evidence type="ECO:0000256" key="7">
    <source>
        <dbReference type="PIRSR" id="PIRSR600715-1"/>
    </source>
</evidence>
<evidence type="ECO:0000256" key="5">
    <source>
        <dbReference type="ARBA" id="ARBA00022989"/>
    </source>
</evidence>
<dbReference type="CDD" id="cd06853">
    <property type="entry name" value="GT_WecA_like"/>
    <property type="match status" value="1"/>
</dbReference>
<protein>
    <submittedName>
        <fullName evidence="9">Undecaprenyl/decaprenyl-phosphate alpha-N-acetylglucosaminyl 1-phosphate transferase</fullName>
    </submittedName>
</protein>
<evidence type="ECO:0000256" key="4">
    <source>
        <dbReference type="ARBA" id="ARBA00022692"/>
    </source>
</evidence>
<feature type="transmembrane region" description="Helical" evidence="8">
    <location>
        <begin position="164"/>
        <end position="182"/>
    </location>
</feature>
<evidence type="ECO:0000256" key="6">
    <source>
        <dbReference type="ARBA" id="ARBA00023136"/>
    </source>
</evidence>
<keyword evidence="2" id="KW-1003">Cell membrane</keyword>
<comment type="cofactor">
    <cofactor evidence="7">
        <name>Mg(2+)</name>
        <dbReference type="ChEBI" id="CHEBI:18420"/>
    </cofactor>
</comment>
<dbReference type="OrthoDB" id="9783652at2"/>
<comment type="subcellular location">
    <subcellularLocation>
        <location evidence="1">Cell membrane</location>
        <topology evidence="1">Multi-pass membrane protein</topology>
    </subcellularLocation>
</comment>
<evidence type="ECO:0000256" key="2">
    <source>
        <dbReference type="ARBA" id="ARBA00022475"/>
    </source>
</evidence>
<comment type="caution">
    <text evidence="9">The sequence shown here is derived from an EMBL/GenBank/DDBJ whole genome shotgun (WGS) entry which is preliminary data.</text>
</comment>
<dbReference type="AlphaFoldDB" id="A0A437MK03"/>
<dbReference type="PANTHER" id="PTHR22926">
    <property type="entry name" value="PHOSPHO-N-ACETYLMURAMOYL-PENTAPEPTIDE-TRANSFERASE"/>
    <property type="match status" value="1"/>
</dbReference>
<name>A0A437MK03_9PROT</name>
<dbReference type="Proteomes" id="UP000282957">
    <property type="component" value="Unassembled WGS sequence"/>
</dbReference>
<feature type="transmembrane region" description="Helical" evidence="8">
    <location>
        <begin position="49"/>
        <end position="69"/>
    </location>
</feature>
<reference evidence="9 10" key="1">
    <citation type="submission" date="2019-01" db="EMBL/GenBank/DDBJ databases">
        <authorList>
            <person name="Chen W.-M."/>
        </authorList>
    </citation>
    <scope>NUCLEOTIDE SEQUENCE [LARGE SCALE GENOMIC DNA]</scope>
    <source>
        <strain evidence="9 10">CCP-6</strain>
    </source>
</reference>
<sequence length="355" mass="37629">MQMSVFLEHLAFAFCLALVSALGVALMIRFPILDHPDARKAHRRPTPKGGGVGVVLAFMLGMTVLYGLADFARLAEPQFLGVILAGFAMALVALADDVKDFRFLVKLGAQFGAALVAVASGLVLTRLALPGLGVVELGWLGVPLTLFWILGCTNAVNFMDGSDALVGGVMFLASAALCAVALSQGAWFVYAASLFLAAGFLGFLPFNLPPARIFMGDVGSQFAGFMMAVLAVAAARFDAQQVSVLIVPLLIFSLLFDALFTLVRRAMAGRSVSRPHRTHLYQMAVRSGLSPARVALLHAVFTLFHAGLVAAFFQLTPSQKPLVLLPALAVQVAWAVVVLGRMRRAGLTFQEPSAG</sequence>
<dbReference type="EMBL" id="SACL01000002">
    <property type="protein sequence ID" value="RVT97936.1"/>
    <property type="molecule type" value="Genomic_DNA"/>
</dbReference>
<feature type="transmembrane region" description="Helical" evidence="8">
    <location>
        <begin position="6"/>
        <end position="28"/>
    </location>
</feature>
<dbReference type="GO" id="GO:0046872">
    <property type="term" value="F:metal ion binding"/>
    <property type="evidence" value="ECO:0007669"/>
    <property type="project" value="UniProtKB-KW"/>
</dbReference>
<accession>A0A437MK03</accession>
<keyword evidence="5 8" id="KW-1133">Transmembrane helix</keyword>
<evidence type="ECO:0000256" key="3">
    <source>
        <dbReference type="ARBA" id="ARBA00022679"/>
    </source>
</evidence>
<keyword evidence="4 8" id="KW-0812">Transmembrane</keyword>
<dbReference type="GO" id="GO:0071555">
    <property type="term" value="P:cell wall organization"/>
    <property type="evidence" value="ECO:0007669"/>
    <property type="project" value="TreeGrafter"/>
</dbReference>
<feature type="transmembrane region" description="Helical" evidence="8">
    <location>
        <begin position="243"/>
        <end position="263"/>
    </location>
</feature>
<dbReference type="PANTHER" id="PTHR22926:SF3">
    <property type="entry name" value="UNDECAPRENYL-PHOSPHATE ALPHA-N-ACETYLGLUCOSAMINYL 1-PHOSPHATE TRANSFERASE"/>
    <property type="match status" value="1"/>
</dbReference>
<evidence type="ECO:0000256" key="1">
    <source>
        <dbReference type="ARBA" id="ARBA00004651"/>
    </source>
</evidence>
<dbReference type="GO" id="GO:0009103">
    <property type="term" value="P:lipopolysaccharide biosynthetic process"/>
    <property type="evidence" value="ECO:0007669"/>
    <property type="project" value="TreeGrafter"/>
</dbReference>
<keyword evidence="7" id="KW-0479">Metal-binding</keyword>
<keyword evidence="10" id="KW-1185">Reference proteome</keyword>
<dbReference type="Pfam" id="PF00953">
    <property type="entry name" value="Glycos_transf_4"/>
    <property type="match status" value="1"/>
</dbReference>
<keyword evidence="6 8" id="KW-0472">Membrane</keyword>
<feature type="binding site" evidence="7">
    <location>
        <position position="157"/>
    </location>
    <ligand>
        <name>Mg(2+)</name>
        <dbReference type="ChEBI" id="CHEBI:18420"/>
    </ligand>
</feature>
<feature type="transmembrane region" description="Helical" evidence="8">
    <location>
        <begin position="75"/>
        <end position="95"/>
    </location>
</feature>
<feature type="transmembrane region" description="Helical" evidence="8">
    <location>
        <begin position="107"/>
        <end position="125"/>
    </location>
</feature>
<feature type="binding site" evidence="7">
    <location>
        <position position="217"/>
    </location>
    <ligand>
        <name>Mg(2+)</name>
        <dbReference type="ChEBI" id="CHEBI:18420"/>
    </ligand>
</feature>
<keyword evidence="3 9" id="KW-0808">Transferase</keyword>
<feature type="transmembrane region" description="Helical" evidence="8">
    <location>
        <begin position="218"/>
        <end position="237"/>
    </location>
</feature>
<organism evidence="9 10">
    <name type="scientific">Rhodovarius crocodyli</name>
    <dbReference type="NCBI Taxonomy" id="1979269"/>
    <lineage>
        <taxon>Bacteria</taxon>
        <taxon>Pseudomonadati</taxon>
        <taxon>Pseudomonadota</taxon>
        <taxon>Alphaproteobacteria</taxon>
        <taxon>Acetobacterales</taxon>
        <taxon>Roseomonadaceae</taxon>
        <taxon>Rhodovarius</taxon>
    </lineage>
</organism>
<dbReference type="InterPro" id="IPR000715">
    <property type="entry name" value="Glycosyl_transferase_4"/>
</dbReference>
<gene>
    <name evidence="9" type="ORF">EOD42_09125</name>
</gene>
<evidence type="ECO:0000313" key="10">
    <source>
        <dbReference type="Proteomes" id="UP000282957"/>
    </source>
</evidence>
<feature type="transmembrane region" description="Helical" evidence="8">
    <location>
        <begin position="321"/>
        <end position="340"/>
    </location>
</feature>
<keyword evidence="7" id="KW-0460">Magnesium</keyword>
<proteinExistence type="predicted"/>
<dbReference type="GO" id="GO:0016780">
    <property type="term" value="F:phosphotransferase activity, for other substituted phosphate groups"/>
    <property type="evidence" value="ECO:0007669"/>
    <property type="project" value="InterPro"/>
</dbReference>
<dbReference type="GO" id="GO:0044038">
    <property type="term" value="P:cell wall macromolecule biosynthetic process"/>
    <property type="evidence" value="ECO:0007669"/>
    <property type="project" value="TreeGrafter"/>
</dbReference>
<dbReference type="GO" id="GO:0005886">
    <property type="term" value="C:plasma membrane"/>
    <property type="evidence" value="ECO:0007669"/>
    <property type="project" value="UniProtKB-SubCell"/>
</dbReference>